<feature type="compositionally biased region" description="Polar residues" evidence="1">
    <location>
        <begin position="1"/>
        <end position="10"/>
    </location>
</feature>
<dbReference type="Proteomes" id="UP001160390">
    <property type="component" value="Unassembled WGS sequence"/>
</dbReference>
<sequence>MKDKTANPNMPQRDVFPRQPSQVIDSKLGEAQGRNEAFEDLDDDLMVYETPRNYRAEARQERDRLIAQGADPDAIILQSELHNFIPQKENESPEDFAKRYVEQVNNMINRGVQILNDQCTADVEASVFKTADGRTFDLGPGSGATRREFREFNQWFYEVSDVGQLEDVPEKWARFEKPANEG</sequence>
<name>A0AA35QBL4_9HYPO</name>
<accession>A0AA35QBL4</accession>
<dbReference type="AlphaFoldDB" id="A0AA35QBL4"/>
<comment type="caution">
    <text evidence="2">The sequence shown here is derived from an EMBL/GenBank/DDBJ whole genome shotgun (WGS) entry which is preliminary data.</text>
</comment>
<evidence type="ECO:0000313" key="3">
    <source>
        <dbReference type="Proteomes" id="UP001160390"/>
    </source>
</evidence>
<feature type="region of interest" description="Disordered" evidence="1">
    <location>
        <begin position="1"/>
        <end position="20"/>
    </location>
</feature>
<organism evidence="2 3">
    <name type="scientific">Clonostachys chloroleuca</name>
    <dbReference type="NCBI Taxonomy" id="1926264"/>
    <lineage>
        <taxon>Eukaryota</taxon>
        <taxon>Fungi</taxon>
        <taxon>Dikarya</taxon>
        <taxon>Ascomycota</taxon>
        <taxon>Pezizomycotina</taxon>
        <taxon>Sordariomycetes</taxon>
        <taxon>Hypocreomycetidae</taxon>
        <taxon>Hypocreales</taxon>
        <taxon>Bionectriaceae</taxon>
        <taxon>Clonostachys</taxon>
    </lineage>
</organism>
<dbReference type="EMBL" id="CABFNP030001302">
    <property type="protein sequence ID" value="CAI6098990.1"/>
    <property type="molecule type" value="Genomic_DNA"/>
</dbReference>
<proteinExistence type="predicted"/>
<evidence type="ECO:0000313" key="2">
    <source>
        <dbReference type="EMBL" id="CAI6098990.1"/>
    </source>
</evidence>
<reference evidence="2" key="1">
    <citation type="submission" date="2023-01" db="EMBL/GenBank/DDBJ databases">
        <authorList>
            <person name="Piombo E."/>
        </authorList>
    </citation>
    <scope>NUCLEOTIDE SEQUENCE</scope>
</reference>
<gene>
    <name evidence="2" type="ORF">CCHLO57077_00018738</name>
</gene>
<protein>
    <submittedName>
        <fullName evidence="2">Uncharacterized protein</fullName>
    </submittedName>
</protein>
<keyword evidence="3" id="KW-1185">Reference proteome</keyword>
<evidence type="ECO:0000256" key="1">
    <source>
        <dbReference type="SAM" id="MobiDB-lite"/>
    </source>
</evidence>